<comment type="caution">
    <text evidence="2">The sequence shown here is derived from an EMBL/GenBank/DDBJ whole genome shotgun (WGS) entry which is preliminary data.</text>
</comment>
<gene>
    <name evidence="2" type="ORF">GCM10022255_066820</name>
</gene>
<evidence type="ECO:0000256" key="1">
    <source>
        <dbReference type="SAM" id="MobiDB-lite"/>
    </source>
</evidence>
<feature type="region of interest" description="Disordered" evidence="1">
    <location>
        <begin position="240"/>
        <end position="265"/>
    </location>
</feature>
<keyword evidence="3" id="KW-1185">Reference proteome</keyword>
<dbReference type="Proteomes" id="UP001500620">
    <property type="component" value="Unassembled WGS sequence"/>
</dbReference>
<dbReference type="EMBL" id="BAABAT010000022">
    <property type="protein sequence ID" value="GAA4255945.1"/>
    <property type="molecule type" value="Genomic_DNA"/>
</dbReference>
<evidence type="ECO:0000313" key="2">
    <source>
        <dbReference type="EMBL" id="GAA4255945.1"/>
    </source>
</evidence>
<evidence type="ECO:0000313" key="3">
    <source>
        <dbReference type="Proteomes" id="UP001500620"/>
    </source>
</evidence>
<protein>
    <recommendedName>
        <fullName evidence="4">Guanylate cyclase domain-containing protein</fullName>
    </recommendedName>
</protein>
<name>A0ABP8DHD7_9ACTN</name>
<organism evidence="2 3">
    <name type="scientific">Dactylosporangium darangshiense</name>
    <dbReference type="NCBI Taxonomy" id="579108"/>
    <lineage>
        <taxon>Bacteria</taxon>
        <taxon>Bacillati</taxon>
        <taxon>Actinomycetota</taxon>
        <taxon>Actinomycetes</taxon>
        <taxon>Micromonosporales</taxon>
        <taxon>Micromonosporaceae</taxon>
        <taxon>Dactylosporangium</taxon>
    </lineage>
</organism>
<reference evidence="3" key="1">
    <citation type="journal article" date="2019" name="Int. J. Syst. Evol. Microbiol.">
        <title>The Global Catalogue of Microorganisms (GCM) 10K type strain sequencing project: providing services to taxonomists for standard genome sequencing and annotation.</title>
        <authorList>
            <consortium name="The Broad Institute Genomics Platform"/>
            <consortium name="The Broad Institute Genome Sequencing Center for Infectious Disease"/>
            <person name="Wu L."/>
            <person name="Ma J."/>
        </authorList>
    </citation>
    <scope>NUCLEOTIDE SEQUENCE [LARGE SCALE GENOMIC DNA]</scope>
    <source>
        <strain evidence="3">JCM 17441</strain>
    </source>
</reference>
<proteinExistence type="predicted"/>
<feature type="compositionally biased region" description="Basic and acidic residues" evidence="1">
    <location>
        <begin position="253"/>
        <end position="265"/>
    </location>
</feature>
<sequence>MPMPLPENRLCFVVDIVSYSTRPSVRQVEAQSRVAAVIAAALTRARIAPGHCERQDRGDGQLLLLPIGADPVRTVPALVQGLLAGLAEANRVAALTDRIRLRAALSHGVVRIAATGYVGDCVVEACRIVDAKPLKQALAERPDRDLVVALSAELYRDAVLSPYGDLAPELFCEVNVAEKELSTTAWICLPDRRGPGGAPAGDLAMGPPGPGAGGWLSGAARPWLAGAAGWAIGEEWGDDRDTVAGDRATAPHWQDHHPHHDAWGS</sequence>
<dbReference type="RefSeq" id="WP_345132961.1">
    <property type="nucleotide sequence ID" value="NZ_BAABAT010000022.1"/>
</dbReference>
<accession>A0ABP8DHD7</accession>
<evidence type="ECO:0008006" key="4">
    <source>
        <dbReference type="Google" id="ProtNLM"/>
    </source>
</evidence>